<sequence length="976" mass="107530">MLKPYLFLLQFLFTLSSSSTTIPLGSTLRASHRNQSWSSPNSTFSLSLLPITPSSFVAAITYIAADVLVWSATNNGTGDSLVVDSGGTFSLLPNGALRLINGSGSIVWDSDTANRGVSHASIDDSGNFQLPDNDGFPIWSSFDNPTDTLVPSQNFTVGKILRSGSYSLSLDRSGDLNLKWNDTVEYWSLGFNSSINENLSSPRFMLRSNGILVGLYPSFPRGMVNMAYSTDYGEGNDVFRFVRMDGDGNLRIYSTSGNNGAGNVTPTWAAVTDQCRVFGFCGDMGICRYKDSNPVCGCPSLNFELVDVNDDRKGCMRKVKIEDCPGDVTMLELEHTEFLTYPPEVSDQLFTLAFVACRLTCLQSVSCIASTLVADGRGFCYMKMPGFVSGYQGEVLPSTSFVKVCGQAVPNPPLYEDTSRKDNDMRLQALVVVGVVFATLLALVGVVISFWCWFYREKSGHTSVKYELVDYASGAPVKFSYKELQQFTKGFTEKLGEGGFGAVYKGTLPNRMVIAVKQLEGIEQGEKQFRMEVATISSTHHLNLVRLVGFCSEGRHRLLVYEFLRNGSLDKFLFTPNESLNWQNRFNIALGTARGITYLHEECRDCIIHCDIKPGNILLDEVHTAKVSDFGLAKLMNPKDQRYLSLASIRGTRGYLAPEWLANLPITSKCDVYSYGMVLLEIVSGRRNFEVSPETDGNKFSAWAYSEFKKGNVKAVVDRRLEEVDSEQVLRAIMVSFWCIQEQPSQRPMMGKVVQMLEGVIDIERPPAPKLVAEGSSHGITMTLNSNVSALSTYATSNAPSSSPSFMNIEVSPPRSSKDMTKESYSLLGLNGSEIILWEGAIGSPQLLTLSSIAQVAQFWSSDMKVVLDQLMVGREMGKATANSTTNLWFVAGTIKGPISHGYLELQNTNVSDDPKVRFNFLKAAVSRGLRYCIQGMQTIVDVVTSESLSRFRFENTKTQDLLKMVVTSSLVGSRS</sequence>
<evidence type="ECO:0000259" key="15">
    <source>
        <dbReference type="PROSITE" id="PS50011"/>
    </source>
</evidence>
<reference evidence="17 18" key="1">
    <citation type="journal article" date="2024" name="G3 (Bethesda)">
        <title>Genome assembly of Hibiscus sabdariffa L. provides insights into metabolisms of medicinal natural products.</title>
        <authorList>
            <person name="Kim T."/>
        </authorList>
    </citation>
    <scope>NUCLEOTIDE SEQUENCE [LARGE SCALE GENOMIC DNA]</scope>
    <source>
        <strain evidence="17">TK-2024</strain>
        <tissue evidence="17">Old leaves</tissue>
    </source>
</reference>
<comment type="caution">
    <text evidence="17">The sequence shown here is derived from an EMBL/GenBank/DDBJ whole genome shotgun (WGS) entry which is preliminary data.</text>
</comment>
<keyword evidence="3 13" id="KW-0812">Transmembrane</keyword>
<evidence type="ECO:0000256" key="12">
    <source>
        <dbReference type="PROSITE-ProRule" id="PRU10141"/>
    </source>
</evidence>
<dbReference type="Pfam" id="PF00069">
    <property type="entry name" value="Pkinase"/>
    <property type="match status" value="1"/>
</dbReference>
<dbReference type="InterPro" id="IPR036426">
    <property type="entry name" value="Bulb-type_lectin_dom_sf"/>
</dbReference>
<keyword evidence="7 12" id="KW-0067">ATP-binding</keyword>
<dbReference type="InterPro" id="IPR011009">
    <property type="entry name" value="Kinase-like_dom_sf"/>
</dbReference>
<dbReference type="PANTHER" id="PTHR47974:SF24">
    <property type="entry name" value="RECEPTOR-LIKE SERINE_THREONINE-PROTEIN KINASE"/>
    <property type="match status" value="1"/>
</dbReference>
<dbReference type="SMART" id="SM00108">
    <property type="entry name" value="B_lectin"/>
    <property type="match status" value="1"/>
</dbReference>
<dbReference type="Gene3D" id="3.30.410.40">
    <property type="match status" value="1"/>
</dbReference>
<dbReference type="Gene3D" id="3.50.50.60">
    <property type="entry name" value="FAD/NAD(P)-binding domain"/>
    <property type="match status" value="2"/>
</dbReference>
<evidence type="ECO:0000259" key="16">
    <source>
        <dbReference type="PROSITE" id="PS50927"/>
    </source>
</evidence>
<dbReference type="InterPro" id="IPR017441">
    <property type="entry name" value="Protein_kinase_ATP_BS"/>
</dbReference>
<evidence type="ECO:0000256" key="7">
    <source>
        <dbReference type="ARBA" id="ARBA00022840"/>
    </source>
</evidence>
<keyword evidence="4 14" id="KW-0732">Signal</keyword>
<evidence type="ECO:0000313" key="17">
    <source>
        <dbReference type="EMBL" id="KAK9003127.1"/>
    </source>
</evidence>
<evidence type="ECO:0008006" key="19">
    <source>
        <dbReference type="Google" id="ProtNLM"/>
    </source>
</evidence>
<evidence type="ECO:0000256" key="6">
    <source>
        <dbReference type="ARBA" id="ARBA00022777"/>
    </source>
</evidence>
<dbReference type="Proteomes" id="UP001396334">
    <property type="component" value="Unassembled WGS sequence"/>
</dbReference>
<dbReference type="SUPFAM" id="SSF54373">
    <property type="entry name" value="FAD-linked reductases, C-terminal domain"/>
    <property type="match status" value="1"/>
</dbReference>
<comment type="subcellular location">
    <subcellularLocation>
        <location evidence="1">Membrane</location>
        <topology evidence="1">Single-pass membrane protein</topology>
    </subcellularLocation>
</comment>
<dbReference type="PROSITE" id="PS00108">
    <property type="entry name" value="PROTEIN_KINASE_ST"/>
    <property type="match status" value="1"/>
</dbReference>
<evidence type="ECO:0000256" key="11">
    <source>
        <dbReference type="ARBA" id="ARBA00023180"/>
    </source>
</evidence>
<dbReference type="Gene3D" id="1.10.510.10">
    <property type="entry name" value="Transferase(Phosphotransferase) domain 1"/>
    <property type="match status" value="1"/>
</dbReference>
<dbReference type="PROSITE" id="PS50011">
    <property type="entry name" value="PROTEIN_KINASE_DOM"/>
    <property type="match status" value="1"/>
</dbReference>
<accession>A0ABR2QRH6</accession>
<protein>
    <recommendedName>
        <fullName evidence="19">Non-specific serine/threonine protein kinase</fullName>
    </recommendedName>
</protein>
<feature type="signal peptide" evidence="14">
    <location>
        <begin position="1"/>
        <end position="18"/>
    </location>
</feature>
<evidence type="ECO:0000256" key="9">
    <source>
        <dbReference type="ARBA" id="ARBA00023136"/>
    </source>
</evidence>
<dbReference type="EMBL" id="JBBPBN010000034">
    <property type="protein sequence ID" value="KAK9003127.1"/>
    <property type="molecule type" value="Genomic_DNA"/>
</dbReference>
<evidence type="ECO:0000256" key="13">
    <source>
        <dbReference type="SAM" id="Phobius"/>
    </source>
</evidence>
<dbReference type="Gene3D" id="2.90.10.10">
    <property type="entry name" value="Bulb-type lectin domain"/>
    <property type="match status" value="2"/>
</dbReference>
<keyword evidence="9 13" id="KW-0472">Membrane</keyword>
<keyword evidence="10" id="KW-1015">Disulfide bond</keyword>
<evidence type="ECO:0000256" key="1">
    <source>
        <dbReference type="ARBA" id="ARBA00004167"/>
    </source>
</evidence>
<keyword evidence="8 13" id="KW-1133">Transmembrane helix</keyword>
<evidence type="ECO:0000256" key="2">
    <source>
        <dbReference type="ARBA" id="ARBA00022679"/>
    </source>
</evidence>
<dbReference type="Gene3D" id="3.30.200.20">
    <property type="entry name" value="Phosphorylase Kinase, domain 1"/>
    <property type="match status" value="1"/>
</dbReference>
<evidence type="ECO:0000313" key="18">
    <source>
        <dbReference type="Proteomes" id="UP001396334"/>
    </source>
</evidence>
<dbReference type="PANTHER" id="PTHR47974">
    <property type="entry name" value="OS07G0415500 PROTEIN"/>
    <property type="match status" value="1"/>
</dbReference>
<dbReference type="InterPro" id="IPR036188">
    <property type="entry name" value="FAD/NAD-bd_sf"/>
</dbReference>
<feature type="chain" id="PRO_5045870332" description="Non-specific serine/threonine protein kinase" evidence="14">
    <location>
        <begin position="19"/>
        <end position="976"/>
    </location>
</feature>
<feature type="binding site" evidence="12">
    <location>
        <position position="517"/>
    </location>
    <ligand>
        <name>ATP</name>
        <dbReference type="ChEBI" id="CHEBI:30616"/>
    </ligand>
</feature>
<keyword evidence="6" id="KW-0418">Kinase</keyword>
<organism evidence="17 18">
    <name type="scientific">Hibiscus sabdariffa</name>
    <name type="common">roselle</name>
    <dbReference type="NCBI Taxonomy" id="183260"/>
    <lineage>
        <taxon>Eukaryota</taxon>
        <taxon>Viridiplantae</taxon>
        <taxon>Streptophyta</taxon>
        <taxon>Embryophyta</taxon>
        <taxon>Tracheophyta</taxon>
        <taxon>Spermatophyta</taxon>
        <taxon>Magnoliopsida</taxon>
        <taxon>eudicotyledons</taxon>
        <taxon>Gunneridae</taxon>
        <taxon>Pentapetalae</taxon>
        <taxon>rosids</taxon>
        <taxon>malvids</taxon>
        <taxon>Malvales</taxon>
        <taxon>Malvaceae</taxon>
        <taxon>Malvoideae</taxon>
        <taxon>Hibiscus</taxon>
    </lineage>
</organism>
<dbReference type="SUPFAM" id="SSF51110">
    <property type="entry name" value="alpha-D-mannose-specific plant lectins"/>
    <property type="match status" value="1"/>
</dbReference>
<dbReference type="SUPFAM" id="SSF56112">
    <property type="entry name" value="Protein kinase-like (PK-like)"/>
    <property type="match status" value="1"/>
</dbReference>
<name>A0ABR2QRH6_9ROSI</name>
<feature type="transmembrane region" description="Helical" evidence="13">
    <location>
        <begin position="429"/>
        <end position="455"/>
    </location>
</feature>
<feature type="domain" description="Bulb-type lectin" evidence="16">
    <location>
        <begin position="19"/>
        <end position="143"/>
    </location>
</feature>
<gene>
    <name evidence="17" type="ORF">V6N11_060694</name>
</gene>
<evidence type="ECO:0000256" key="10">
    <source>
        <dbReference type="ARBA" id="ARBA00023157"/>
    </source>
</evidence>
<dbReference type="Pfam" id="PF01453">
    <property type="entry name" value="B_lectin"/>
    <property type="match status" value="1"/>
</dbReference>
<dbReference type="CDD" id="cd14066">
    <property type="entry name" value="STKc_IRAK"/>
    <property type="match status" value="1"/>
</dbReference>
<dbReference type="PROSITE" id="PS00107">
    <property type="entry name" value="PROTEIN_KINASE_ATP"/>
    <property type="match status" value="1"/>
</dbReference>
<evidence type="ECO:0000256" key="3">
    <source>
        <dbReference type="ARBA" id="ARBA00022692"/>
    </source>
</evidence>
<keyword evidence="18" id="KW-1185">Reference proteome</keyword>
<keyword evidence="2" id="KW-0808">Transferase</keyword>
<dbReference type="InterPro" id="IPR008271">
    <property type="entry name" value="Ser/Thr_kinase_AS"/>
</dbReference>
<keyword evidence="5 12" id="KW-0547">Nucleotide-binding</keyword>
<dbReference type="SMART" id="SM00220">
    <property type="entry name" value="S_TKc"/>
    <property type="match status" value="1"/>
</dbReference>
<dbReference type="InterPro" id="IPR001480">
    <property type="entry name" value="Bulb-type_lectin_dom"/>
</dbReference>
<dbReference type="PROSITE" id="PS50927">
    <property type="entry name" value="BULB_LECTIN"/>
    <property type="match status" value="2"/>
</dbReference>
<proteinExistence type="predicted"/>
<keyword evidence="11" id="KW-0325">Glycoprotein</keyword>
<evidence type="ECO:0000256" key="4">
    <source>
        <dbReference type="ARBA" id="ARBA00022729"/>
    </source>
</evidence>
<feature type="domain" description="Bulb-type lectin" evidence="16">
    <location>
        <begin position="146"/>
        <end position="265"/>
    </location>
</feature>
<evidence type="ECO:0000256" key="8">
    <source>
        <dbReference type="ARBA" id="ARBA00022989"/>
    </source>
</evidence>
<evidence type="ECO:0000256" key="14">
    <source>
        <dbReference type="SAM" id="SignalP"/>
    </source>
</evidence>
<dbReference type="InterPro" id="IPR000719">
    <property type="entry name" value="Prot_kinase_dom"/>
</dbReference>
<evidence type="ECO:0000256" key="5">
    <source>
        <dbReference type="ARBA" id="ARBA00022741"/>
    </source>
</evidence>
<feature type="domain" description="Protein kinase" evidence="15">
    <location>
        <begin position="489"/>
        <end position="761"/>
    </location>
</feature>